<organism evidence="2">
    <name type="scientific">Siphoviridae sp. ctt0c4</name>
    <dbReference type="NCBI Taxonomy" id="2825702"/>
    <lineage>
        <taxon>Viruses</taxon>
        <taxon>Duplodnaviria</taxon>
        <taxon>Heunggongvirae</taxon>
        <taxon>Uroviricota</taxon>
        <taxon>Caudoviricetes</taxon>
    </lineage>
</organism>
<name>A0A8S5V3J9_9CAUD</name>
<feature type="compositionally biased region" description="Polar residues" evidence="1">
    <location>
        <begin position="303"/>
        <end position="313"/>
    </location>
</feature>
<feature type="compositionally biased region" description="Basic and acidic residues" evidence="1">
    <location>
        <begin position="330"/>
        <end position="340"/>
    </location>
</feature>
<evidence type="ECO:0000313" key="2">
    <source>
        <dbReference type="EMBL" id="DAG01187.1"/>
    </source>
</evidence>
<dbReference type="InterPro" id="IPR018488">
    <property type="entry name" value="cNMP-bd_CS"/>
</dbReference>
<evidence type="ECO:0000256" key="1">
    <source>
        <dbReference type="SAM" id="MobiDB-lite"/>
    </source>
</evidence>
<dbReference type="PROSITE" id="PS00888">
    <property type="entry name" value="CNMP_BINDING_1"/>
    <property type="match status" value="1"/>
</dbReference>
<protein>
    <submittedName>
        <fullName evidence="2">Uncharacterized protein</fullName>
    </submittedName>
</protein>
<proteinExistence type="predicted"/>
<feature type="region of interest" description="Disordered" evidence="1">
    <location>
        <begin position="296"/>
        <end position="351"/>
    </location>
</feature>
<dbReference type="EMBL" id="BK016188">
    <property type="protein sequence ID" value="DAG01187.1"/>
    <property type="molecule type" value="Genomic_DNA"/>
</dbReference>
<reference evidence="2" key="1">
    <citation type="journal article" date="2021" name="Proc. Natl. Acad. Sci. U.S.A.">
        <title>A Catalog of Tens of Thousands of Viruses from Human Metagenomes Reveals Hidden Associations with Chronic Diseases.</title>
        <authorList>
            <person name="Tisza M.J."/>
            <person name="Buck C.B."/>
        </authorList>
    </citation>
    <scope>NUCLEOTIDE SEQUENCE</scope>
    <source>
        <strain evidence="2">Ctt0c4</strain>
    </source>
</reference>
<sequence>MVNGRKGRLSSMVFKRLRIIEAGPTTNYWGDYVNGEWTEGKTVILPESLASLVALGNARPIHARKTHNGLDMLDNYIGSFSNFVEEDGVVYADLTISEAASEAYPDDVKFMTGLIEKEPEMLGVSVYDVDYKVWNEKDGTWDVSEFVDLITCDLVGLPAATSSLFSNNNNQNRKSMGFFTSLFSKFAEEKAKDEKKEEETKLADQIVSTVNGEKITIKASGEEAAVGDEVVKEDGSPVEDGEVIVDLGEEGKLILVIKDGKIAEFKEYTEEVKAEEEVSKTPDEFSKRLQAVEQSLGEIKTMLSRQTKTPAQQERNDASKSKQSPNDKTQLSKEDRRRAAYEAMQRYCAKK</sequence>
<accession>A0A8S5V3J9</accession>